<dbReference type="PIRSF" id="PIRSF036490">
    <property type="entry name" value="Aldedh_dupl"/>
    <property type="match status" value="1"/>
</dbReference>
<proteinExistence type="inferred from homology"/>
<evidence type="ECO:0000256" key="3">
    <source>
        <dbReference type="PIRNR" id="PIRNR036490"/>
    </source>
</evidence>
<dbReference type="Gene3D" id="3.40.309.10">
    <property type="entry name" value="Aldehyde Dehydrogenase, Chain A, domain 2"/>
    <property type="match status" value="1"/>
</dbReference>
<dbReference type="EMBL" id="AMQM01002759">
    <property type="status" value="NOT_ANNOTATED_CDS"/>
    <property type="molecule type" value="Genomic_DNA"/>
</dbReference>
<dbReference type="FunFam" id="3.40.309.10:FF:000012">
    <property type="entry name" value="Betaine aldehyde dehydrogenase"/>
    <property type="match status" value="1"/>
</dbReference>
<protein>
    <recommendedName>
        <fullName evidence="6">Aldehyde dehydrogenase domain-containing protein</fullName>
    </recommendedName>
</protein>
<dbReference type="PANTHER" id="PTHR11699">
    <property type="entry name" value="ALDEHYDE DEHYDROGENASE-RELATED"/>
    <property type="match status" value="1"/>
</dbReference>
<dbReference type="CTD" id="20217699"/>
<evidence type="ECO:0000313" key="8">
    <source>
        <dbReference type="EnsemblMetazoa" id="HelroP97056"/>
    </source>
</evidence>
<dbReference type="OMA" id="MDYGPAP"/>
<sequence>MSAAKGRNKIKDIFENLSYGPAPESDSVAQSWLEKHHRKFGHFINNEWVHPENRKFYETRNPSNDTALASTTQGTNEDVDLAVAAAKQAYKSWSQTSGHYRSRVIYSIARHVQKHARLLAVIESMDNGKPIRESRDCDVNMVIRHLYHHAGWASLMEKEMGEWKSLGVVGAIVPWNFPLMLMVWKICPALAMGNTVVLKPATFTRLSALLLAEICSEAGLPPGVFNVVTGSGQMGNYLAVHPDVDKVAFTGSTEVGQVLRRSLAGSGKKLSLELGGKSPVVVFESADLESVVEGVVDAIWFNQGQVCCAGSRLLVQESVCDRLVERLKERMNRLRVGDSLDKCIDMAAVVDPAHLQSIRDLVQGAVDEGAQVYQANIKLPDVGCYYPPTIITNVQTSSAVVSQEIFGPVLVILPFRTALEAINIANNTEYGLAASVWTEKVGVALEVAMAIRAGTVWVNCHNVFDSASGFGGYKMSGYGRDGGKEGLFEYVRMKWQDRAPPCTTLTVDGLSKFGASVGGDIPYVANPSSGDTEATTLPKIDRTYKMYYGGAQHRPDSNYSRPIRSFSGSDVIGHVGEGNRKDVRNAVEAAHKALAGWSRRASHNKAQILYYLAENLEIRSQEFTDLLVTLTGVSRSEGEKEVNKSIERLFWWAGYADKWGGGVQETTLYGATIKIHEPVGVVGIVCPPKQHPLLTFVSLCAAAICRSNCVVVVAPESYPLLALSLYQVFDTSDLPAGVVNIITGDADHLTRCLAEHRDIQSIWYHGESAEASMFVEHASADNMKRTWVDWGLARDWMEDEQGCAEDFLHHAVQVKNIWLPMGNIYAN</sequence>
<dbReference type="SUPFAM" id="SSF53720">
    <property type="entry name" value="ALDH-like"/>
    <property type="match status" value="2"/>
</dbReference>
<evidence type="ECO:0000256" key="1">
    <source>
        <dbReference type="ARBA" id="ARBA00009986"/>
    </source>
</evidence>
<evidence type="ECO:0000256" key="4">
    <source>
        <dbReference type="PROSITE-ProRule" id="PRU10007"/>
    </source>
</evidence>
<dbReference type="STRING" id="6412.T1G9F2"/>
<evidence type="ECO:0000313" key="7">
    <source>
        <dbReference type="EMBL" id="ESO10836.1"/>
    </source>
</evidence>
<feature type="domain" description="Aldehyde dehydrogenase" evidence="6">
    <location>
        <begin position="568"/>
        <end position="791"/>
    </location>
</feature>
<name>T1G9F2_HELRO</name>
<dbReference type="Pfam" id="PF00171">
    <property type="entry name" value="Aldedh"/>
    <property type="match status" value="2"/>
</dbReference>
<reference evidence="8" key="3">
    <citation type="submission" date="2015-06" db="UniProtKB">
        <authorList>
            <consortium name="EnsemblMetazoa"/>
        </authorList>
    </citation>
    <scope>IDENTIFICATION</scope>
</reference>
<organism evidence="8 9">
    <name type="scientific">Helobdella robusta</name>
    <name type="common">Californian leech</name>
    <dbReference type="NCBI Taxonomy" id="6412"/>
    <lineage>
        <taxon>Eukaryota</taxon>
        <taxon>Metazoa</taxon>
        <taxon>Spiralia</taxon>
        <taxon>Lophotrochozoa</taxon>
        <taxon>Annelida</taxon>
        <taxon>Clitellata</taxon>
        <taxon>Hirudinea</taxon>
        <taxon>Rhynchobdellida</taxon>
        <taxon>Glossiphoniidae</taxon>
        <taxon>Helobdella</taxon>
    </lineage>
</organism>
<dbReference type="InterPro" id="IPR011408">
    <property type="entry name" value="Aldehyde_DH"/>
</dbReference>
<evidence type="ECO:0000313" key="9">
    <source>
        <dbReference type="Proteomes" id="UP000015101"/>
    </source>
</evidence>
<gene>
    <name evidence="8" type="primary">20217699</name>
    <name evidence="7" type="ORF">HELRODRAFT_97056</name>
</gene>
<dbReference type="InterPro" id="IPR016163">
    <property type="entry name" value="Ald_DH_C"/>
</dbReference>
<dbReference type="HOGENOM" id="CLU_018339_0_0_1"/>
<feature type="domain" description="Aldehyde dehydrogenase" evidence="6">
    <location>
        <begin position="48"/>
        <end position="495"/>
    </location>
</feature>
<dbReference type="KEGG" id="hro:HELRODRAFT_97056"/>
<dbReference type="PROSITE" id="PS00687">
    <property type="entry name" value="ALDEHYDE_DEHYDR_GLU"/>
    <property type="match status" value="1"/>
</dbReference>
<evidence type="ECO:0000256" key="2">
    <source>
        <dbReference type="ARBA" id="ARBA00023002"/>
    </source>
</evidence>
<dbReference type="GO" id="GO:0004029">
    <property type="term" value="F:aldehyde dehydrogenase (NAD+) activity"/>
    <property type="evidence" value="ECO:0000318"/>
    <property type="project" value="GO_Central"/>
</dbReference>
<reference evidence="9" key="1">
    <citation type="submission" date="2012-12" db="EMBL/GenBank/DDBJ databases">
        <authorList>
            <person name="Hellsten U."/>
            <person name="Grimwood J."/>
            <person name="Chapman J.A."/>
            <person name="Shapiro H."/>
            <person name="Aerts A."/>
            <person name="Otillar R.P."/>
            <person name="Terry A.Y."/>
            <person name="Boore J.L."/>
            <person name="Simakov O."/>
            <person name="Marletaz F."/>
            <person name="Cho S.-J."/>
            <person name="Edsinger-Gonzales E."/>
            <person name="Havlak P."/>
            <person name="Kuo D.-H."/>
            <person name="Larsson T."/>
            <person name="Lv J."/>
            <person name="Arendt D."/>
            <person name="Savage R."/>
            <person name="Osoegawa K."/>
            <person name="de Jong P."/>
            <person name="Lindberg D.R."/>
            <person name="Seaver E.C."/>
            <person name="Weisblat D.A."/>
            <person name="Putnam N.H."/>
            <person name="Grigoriev I.V."/>
            <person name="Rokhsar D.S."/>
        </authorList>
    </citation>
    <scope>NUCLEOTIDE SEQUENCE</scope>
</reference>
<reference evidence="7 9" key="2">
    <citation type="journal article" date="2013" name="Nature">
        <title>Insights into bilaterian evolution from three spiralian genomes.</title>
        <authorList>
            <person name="Simakov O."/>
            <person name="Marletaz F."/>
            <person name="Cho S.J."/>
            <person name="Edsinger-Gonzales E."/>
            <person name="Havlak P."/>
            <person name="Hellsten U."/>
            <person name="Kuo D.H."/>
            <person name="Larsson T."/>
            <person name="Lv J."/>
            <person name="Arendt D."/>
            <person name="Savage R."/>
            <person name="Osoegawa K."/>
            <person name="de Jong P."/>
            <person name="Grimwood J."/>
            <person name="Chapman J.A."/>
            <person name="Shapiro H."/>
            <person name="Aerts A."/>
            <person name="Otillar R.P."/>
            <person name="Terry A.Y."/>
            <person name="Boore J.L."/>
            <person name="Grigoriev I.V."/>
            <person name="Lindberg D.R."/>
            <person name="Seaver E.C."/>
            <person name="Weisblat D.A."/>
            <person name="Putnam N.H."/>
            <person name="Rokhsar D.S."/>
        </authorList>
    </citation>
    <scope>NUCLEOTIDE SEQUENCE</scope>
</reference>
<dbReference type="Proteomes" id="UP000015101">
    <property type="component" value="Unassembled WGS sequence"/>
</dbReference>
<dbReference type="GeneID" id="20217699"/>
<comment type="similarity">
    <text evidence="1 3 5">Belongs to the aldehyde dehydrogenase family.</text>
</comment>
<dbReference type="InterPro" id="IPR016161">
    <property type="entry name" value="Ald_DH/histidinol_DH"/>
</dbReference>
<dbReference type="RefSeq" id="XP_009011105.1">
    <property type="nucleotide sequence ID" value="XM_009012857.1"/>
</dbReference>
<keyword evidence="2 5" id="KW-0560">Oxidoreductase</keyword>
<evidence type="ECO:0000259" key="6">
    <source>
        <dbReference type="Pfam" id="PF00171"/>
    </source>
</evidence>
<evidence type="ECO:0000256" key="5">
    <source>
        <dbReference type="RuleBase" id="RU003345"/>
    </source>
</evidence>
<accession>T1G9F2</accession>
<dbReference type="FunFam" id="3.40.605.10:FF:000007">
    <property type="entry name" value="NAD/NADP-dependent betaine aldehyde dehydrogenase"/>
    <property type="match status" value="1"/>
</dbReference>
<dbReference type="EnsemblMetazoa" id="HelroT97056">
    <property type="protein sequence ID" value="HelroP97056"/>
    <property type="gene ID" value="HelroG97056"/>
</dbReference>
<dbReference type="InterPro" id="IPR029510">
    <property type="entry name" value="Ald_DH_CS_GLU"/>
</dbReference>
<dbReference type="AlphaFoldDB" id="T1G9F2"/>
<keyword evidence="9" id="KW-1185">Reference proteome</keyword>
<dbReference type="InterPro" id="IPR015590">
    <property type="entry name" value="Aldehyde_DH_dom"/>
</dbReference>
<dbReference type="InterPro" id="IPR016162">
    <property type="entry name" value="Ald_DH_N"/>
</dbReference>
<dbReference type="CDD" id="cd07111">
    <property type="entry name" value="ALDH_F16"/>
    <property type="match status" value="1"/>
</dbReference>
<dbReference type="Gene3D" id="3.40.605.10">
    <property type="entry name" value="Aldehyde Dehydrogenase, Chain A, domain 1"/>
    <property type="match status" value="2"/>
</dbReference>
<dbReference type="OrthoDB" id="310895at2759"/>
<feature type="active site" evidence="4">
    <location>
        <position position="273"/>
    </location>
</feature>
<dbReference type="EMBL" id="KB095858">
    <property type="protein sequence ID" value="ESO10836.1"/>
    <property type="molecule type" value="Genomic_DNA"/>
</dbReference>
<dbReference type="eggNOG" id="KOG2450">
    <property type="taxonomic scope" value="Eukaryota"/>
</dbReference>
<dbReference type="InParanoid" id="T1G9F2"/>